<dbReference type="Proteomes" id="UP001163321">
    <property type="component" value="Chromosome 7"/>
</dbReference>
<gene>
    <name evidence="1" type="ORF">PsorP6_015101</name>
</gene>
<reference evidence="1 2" key="1">
    <citation type="journal article" date="2022" name="bioRxiv">
        <title>The genome of the oomycete Peronosclerospora sorghi, a cosmopolitan pathogen of maize and sorghum, is inflated with dispersed pseudogenes.</title>
        <authorList>
            <person name="Fletcher K."/>
            <person name="Martin F."/>
            <person name="Isakeit T."/>
            <person name="Cavanaugh K."/>
            <person name="Magill C."/>
            <person name="Michelmore R."/>
        </authorList>
    </citation>
    <scope>NUCLEOTIDE SEQUENCE [LARGE SCALE GENOMIC DNA]</scope>
    <source>
        <strain evidence="1">P6</strain>
    </source>
</reference>
<sequence>MVFTRCDAPTRSTRFRKVLCPLHLALWRVQSQRWQRGAGRLCAFAINVERMTAHKKTYERGEESFVLGRNHLPDLSDSRIQLMRYCKRRDAQLPRR</sequence>
<keyword evidence="2" id="KW-1185">Reference proteome</keyword>
<name>A0ACC0VT66_9STRA</name>
<dbReference type="EMBL" id="CM047586">
    <property type="protein sequence ID" value="KAI9909682.1"/>
    <property type="molecule type" value="Genomic_DNA"/>
</dbReference>
<evidence type="ECO:0000313" key="2">
    <source>
        <dbReference type="Proteomes" id="UP001163321"/>
    </source>
</evidence>
<proteinExistence type="predicted"/>
<accession>A0ACC0VT66</accession>
<organism evidence="1 2">
    <name type="scientific">Peronosclerospora sorghi</name>
    <dbReference type="NCBI Taxonomy" id="230839"/>
    <lineage>
        <taxon>Eukaryota</taxon>
        <taxon>Sar</taxon>
        <taxon>Stramenopiles</taxon>
        <taxon>Oomycota</taxon>
        <taxon>Peronosporomycetes</taxon>
        <taxon>Peronosporales</taxon>
        <taxon>Peronosporaceae</taxon>
        <taxon>Peronosclerospora</taxon>
    </lineage>
</organism>
<protein>
    <submittedName>
        <fullName evidence="1">Uncharacterized protein</fullName>
    </submittedName>
</protein>
<evidence type="ECO:0000313" key="1">
    <source>
        <dbReference type="EMBL" id="KAI9909682.1"/>
    </source>
</evidence>
<comment type="caution">
    <text evidence="1">The sequence shown here is derived from an EMBL/GenBank/DDBJ whole genome shotgun (WGS) entry which is preliminary data.</text>
</comment>